<keyword evidence="7" id="KW-1185">Reference proteome</keyword>
<comment type="similarity">
    <text evidence="3">Belongs to the UTP5 family.</text>
</comment>
<proteinExistence type="inferred from homology"/>
<dbReference type="Proteomes" id="UP000034680">
    <property type="component" value="Unassembled WGS sequence"/>
</dbReference>
<feature type="compositionally biased region" description="Polar residues" evidence="4">
    <location>
        <begin position="14"/>
        <end position="24"/>
    </location>
</feature>
<keyword evidence="2" id="KW-0539">Nucleus</keyword>
<name>A0A0G2H748_9PEZI</name>
<gene>
    <name evidence="6" type="ORF">UCDDA912_g09049</name>
</gene>
<dbReference type="GO" id="GO:1990904">
    <property type="term" value="C:ribonucleoprotein complex"/>
    <property type="evidence" value="ECO:0007669"/>
    <property type="project" value="UniProtKB-KW"/>
</dbReference>
<comment type="caution">
    <text evidence="6">The sequence shown here is derived from an EMBL/GenBank/DDBJ whole genome shotgun (WGS) entry which is preliminary data.</text>
</comment>
<organism evidence="6 7">
    <name type="scientific">Diaporthe ampelina</name>
    <dbReference type="NCBI Taxonomy" id="1214573"/>
    <lineage>
        <taxon>Eukaryota</taxon>
        <taxon>Fungi</taxon>
        <taxon>Dikarya</taxon>
        <taxon>Ascomycota</taxon>
        <taxon>Pezizomycotina</taxon>
        <taxon>Sordariomycetes</taxon>
        <taxon>Sordariomycetidae</taxon>
        <taxon>Diaporthales</taxon>
        <taxon>Diaporthaceae</taxon>
        <taxon>Diaporthe</taxon>
    </lineage>
</organism>
<evidence type="ECO:0000259" key="5">
    <source>
        <dbReference type="Pfam" id="PF04003"/>
    </source>
</evidence>
<dbReference type="InterPro" id="IPR052414">
    <property type="entry name" value="U3_snoRNA-assoc_WDR"/>
</dbReference>
<evidence type="ECO:0000313" key="6">
    <source>
        <dbReference type="EMBL" id="KKY31008.1"/>
    </source>
</evidence>
<feature type="compositionally biased region" description="Acidic residues" evidence="4">
    <location>
        <begin position="58"/>
        <end position="73"/>
    </location>
</feature>
<feature type="compositionally biased region" description="Acidic residues" evidence="4">
    <location>
        <begin position="92"/>
        <end position="107"/>
    </location>
</feature>
<dbReference type="Pfam" id="PF04003">
    <property type="entry name" value="Utp12"/>
    <property type="match status" value="1"/>
</dbReference>
<dbReference type="InterPro" id="IPR007148">
    <property type="entry name" value="SSU_processome_Utp12"/>
</dbReference>
<dbReference type="GO" id="GO:0000462">
    <property type="term" value="P:maturation of SSU-rRNA from tricistronic rRNA transcript (SSU-rRNA, 5.8S rRNA, LSU-rRNA)"/>
    <property type="evidence" value="ECO:0007669"/>
    <property type="project" value="TreeGrafter"/>
</dbReference>
<evidence type="ECO:0000313" key="7">
    <source>
        <dbReference type="Proteomes" id="UP000034680"/>
    </source>
</evidence>
<evidence type="ECO:0000256" key="3">
    <source>
        <dbReference type="ARBA" id="ARBA00038335"/>
    </source>
</evidence>
<evidence type="ECO:0000256" key="2">
    <source>
        <dbReference type="ARBA" id="ARBA00023242"/>
    </source>
</evidence>
<feature type="region of interest" description="Disordered" evidence="4">
    <location>
        <begin position="276"/>
        <end position="406"/>
    </location>
</feature>
<feature type="domain" description="Small-subunit processome Utp12" evidence="5">
    <location>
        <begin position="167"/>
        <end position="269"/>
    </location>
</feature>
<reference evidence="6 7" key="2">
    <citation type="submission" date="2015-05" db="EMBL/GenBank/DDBJ databases">
        <authorList>
            <person name="Morales-Cruz A."/>
            <person name="Amrine K.C."/>
            <person name="Cantu D."/>
        </authorList>
    </citation>
    <scope>NUCLEOTIDE SEQUENCE [LARGE SCALE GENOMIC DNA]</scope>
    <source>
        <strain evidence="6">DA912</strain>
    </source>
</reference>
<feature type="compositionally biased region" description="Acidic residues" evidence="4">
    <location>
        <begin position="341"/>
        <end position="386"/>
    </location>
</feature>
<dbReference type="EMBL" id="LCUC01000422">
    <property type="protein sequence ID" value="KKY31008.1"/>
    <property type="molecule type" value="Genomic_DNA"/>
</dbReference>
<accession>A0A0G2H748</accession>
<dbReference type="OrthoDB" id="30195at2759"/>
<feature type="compositionally biased region" description="Basic residues" evidence="4">
    <location>
        <begin position="394"/>
        <end position="406"/>
    </location>
</feature>
<dbReference type="GO" id="GO:0005730">
    <property type="term" value="C:nucleolus"/>
    <property type="evidence" value="ECO:0007669"/>
    <property type="project" value="TreeGrafter"/>
</dbReference>
<evidence type="ECO:0000256" key="4">
    <source>
        <dbReference type="SAM" id="MobiDB-lite"/>
    </source>
</evidence>
<evidence type="ECO:0000256" key="1">
    <source>
        <dbReference type="ARBA" id="ARBA00004123"/>
    </source>
</evidence>
<protein>
    <submittedName>
        <fullName evidence="6">Putative small nucleolar ribonucleoprotein complex component</fullName>
    </submittedName>
</protein>
<keyword evidence="6" id="KW-0687">Ribonucleoprotein</keyword>
<feature type="region of interest" description="Disordered" evidence="4">
    <location>
        <begin position="1"/>
        <end position="112"/>
    </location>
</feature>
<dbReference type="STRING" id="1214573.A0A0G2H748"/>
<feature type="compositionally biased region" description="Polar residues" evidence="4">
    <location>
        <begin position="75"/>
        <end position="85"/>
    </location>
</feature>
<reference evidence="6 7" key="1">
    <citation type="submission" date="2015-05" db="EMBL/GenBank/DDBJ databases">
        <title>Distinctive expansion of gene families associated with plant cell wall degradation and secondary metabolism in the genomes of grapevine trunk pathogens.</title>
        <authorList>
            <person name="Lawrence D.P."/>
            <person name="Travadon R."/>
            <person name="Rolshausen P.E."/>
            <person name="Baumgartner K."/>
        </authorList>
    </citation>
    <scope>NUCLEOTIDE SEQUENCE [LARGE SCALE GENOMIC DNA]</scope>
    <source>
        <strain evidence="6">DA912</strain>
    </source>
</reference>
<dbReference type="PANTHER" id="PTHR44267:SF1">
    <property type="entry name" value="WD REPEAT-CONTAINING PROTEIN 43"/>
    <property type="match status" value="1"/>
</dbReference>
<dbReference type="AlphaFoldDB" id="A0A0G2H748"/>
<sequence length="406" mass="44294">MATKRKLAKIAAPIQQSAKLPNSTRIDESRTSVTVPIPAKPKASKQVETIEISSDSESNYDDISDADDDEVAEEQTAQPVRSQGDGQPAVDGNEDTEMQEEGEESDAEPTFGDLIRNHETVDVATALGGRQSTDASTALTAAPQRQIAPPSTSSIGIVLAQALRTDDADLLESCLHTSDATVIRNTIQRLDSSLAGALLTQLTSRLHRRPGRAHNLMTFVQWTLIGHGGALATQPDIQRRLAELNRVLEERTRGLNSLLALKGKLDMLEAQMTLRRGNKSRRASGKDQDDSDGDDEEEDEEEAGVIYVEDQEDDTTSNGPSRQIGDDEDDDFPVVNGVASDSEDESGDEDEDDMDVDEFAEESVDEDEVDHDDIEEDSAEEDESETEVAPPSKVQKKSRSSFTKKR</sequence>
<comment type="subcellular location">
    <subcellularLocation>
        <location evidence="1">Nucleus</location>
    </subcellularLocation>
</comment>
<dbReference type="PANTHER" id="PTHR44267">
    <property type="entry name" value="WD REPEAT-CONTAINING PROTEIN 43"/>
    <property type="match status" value="1"/>
</dbReference>
<feature type="compositionally biased region" description="Acidic residues" evidence="4">
    <location>
        <begin position="289"/>
        <end position="315"/>
    </location>
</feature>